<dbReference type="GO" id="GO:0005886">
    <property type="term" value="C:plasma membrane"/>
    <property type="evidence" value="ECO:0007669"/>
    <property type="project" value="TreeGrafter"/>
</dbReference>
<sequence>MADKGPFLTSCIIFYLFIGGAIFQILEERNWISARDTYIQKKEDLLRKYTCLTKENLNEILEVASQAAGQGVAITGEKHRNSWDWSNSVIFAATIVTTIGYGNVAPKTESGKVFCILYGLCGIPLCLVWLSTLGSFFGDRAKRLSQVLLRKGVTVKKVQFTLTALFLLWGLLVHLVIPPFVFMAVEEWSYLEGMYFSFITLTTVGFGDYVTGVNPNIDYPKLYRVFAELWVYMGLAWLSLFFSWNVHMVVEAHKVFKKKRQHWHRHHHRYEQVEEPKKEKQPIVPKPTVVDIFSYLSKEGDDYSTVIKEIGLAARRKKQVENINRSKSCSDLLAIEILEHSPVHRRNFSFHDLCASAELGNIEEEKENLLRQGSVKKPQLTACVITDHQENRGVCSSKSEPTLFPEPAADQSAEKVQHPNGAETRFRISKVLEKDLPSDDHENG</sequence>
<name>A0A2I4B8Y1_AUSLI</name>
<dbReference type="PANTHER" id="PTHR11003:SF295">
    <property type="entry name" value="POTASSIUM CHANNEL SUBFAMILY K MEMBER 5"/>
    <property type="match status" value="1"/>
</dbReference>
<dbReference type="GO" id="GO:0022841">
    <property type="term" value="F:potassium ion leak channel activity"/>
    <property type="evidence" value="ECO:0007669"/>
    <property type="project" value="TreeGrafter"/>
</dbReference>
<dbReference type="InterPro" id="IPR003280">
    <property type="entry name" value="2pore_dom_K_chnl"/>
</dbReference>
<accession>A0A2I4B8Y1</accession>
<evidence type="ECO:0000313" key="16">
    <source>
        <dbReference type="Proteomes" id="UP000192220"/>
    </source>
</evidence>
<organism evidence="16 17">
    <name type="scientific">Austrofundulus limnaeus</name>
    <name type="common">Annual killifish</name>
    <dbReference type="NCBI Taxonomy" id="52670"/>
    <lineage>
        <taxon>Eukaryota</taxon>
        <taxon>Metazoa</taxon>
        <taxon>Chordata</taxon>
        <taxon>Craniata</taxon>
        <taxon>Vertebrata</taxon>
        <taxon>Euteleostomi</taxon>
        <taxon>Actinopterygii</taxon>
        <taxon>Neopterygii</taxon>
        <taxon>Teleostei</taxon>
        <taxon>Neoteleostei</taxon>
        <taxon>Acanthomorphata</taxon>
        <taxon>Ovalentaria</taxon>
        <taxon>Atherinomorphae</taxon>
        <taxon>Cyprinodontiformes</taxon>
        <taxon>Rivulidae</taxon>
        <taxon>Austrofundulus</taxon>
    </lineage>
</organism>
<keyword evidence="8 14" id="KW-1133">Transmembrane helix</keyword>
<dbReference type="InterPro" id="IPR013099">
    <property type="entry name" value="K_chnl_dom"/>
</dbReference>
<feature type="transmembrane region" description="Helical" evidence="14">
    <location>
        <begin position="85"/>
        <end position="104"/>
    </location>
</feature>
<evidence type="ECO:0000256" key="14">
    <source>
        <dbReference type="SAM" id="Phobius"/>
    </source>
</evidence>
<evidence type="ECO:0000256" key="5">
    <source>
        <dbReference type="ARBA" id="ARBA00022692"/>
    </source>
</evidence>
<dbReference type="Gene3D" id="1.10.287.70">
    <property type="match status" value="1"/>
</dbReference>
<dbReference type="InterPro" id="IPR003092">
    <property type="entry name" value="2pore_dom_K_chnl_TASK"/>
</dbReference>
<evidence type="ECO:0000313" key="17">
    <source>
        <dbReference type="RefSeq" id="XP_013864168.1"/>
    </source>
</evidence>
<evidence type="ECO:0000256" key="10">
    <source>
        <dbReference type="ARBA" id="ARBA00023136"/>
    </source>
</evidence>
<evidence type="ECO:0000256" key="2">
    <source>
        <dbReference type="ARBA" id="ARBA00006666"/>
    </source>
</evidence>
<comment type="similarity">
    <text evidence="2 12">Belongs to the two pore domain potassium channel (TC 1.A.1.8) family.</text>
</comment>
<keyword evidence="7" id="KW-0630">Potassium</keyword>
<feature type="transmembrane region" description="Helical" evidence="14">
    <location>
        <begin position="116"/>
        <end position="137"/>
    </location>
</feature>
<dbReference type="PANTHER" id="PTHR11003">
    <property type="entry name" value="POTASSIUM CHANNEL, SUBFAMILY K"/>
    <property type="match status" value="1"/>
</dbReference>
<dbReference type="PRINTS" id="PR01095">
    <property type="entry name" value="TASKCHANNEL"/>
</dbReference>
<evidence type="ECO:0000256" key="3">
    <source>
        <dbReference type="ARBA" id="ARBA00022448"/>
    </source>
</evidence>
<comment type="subcellular location">
    <subcellularLocation>
        <location evidence="1">Membrane</location>
        <topology evidence="1">Multi-pass membrane protein</topology>
    </subcellularLocation>
</comment>
<feature type="domain" description="Potassium channel" evidence="15">
    <location>
        <begin position="80"/>
        <end position="137"/>
    </location>
</feature>
<dbReference type="FunFam" id="1.10.287.70:FF:000077">
    <property type="entry name" value="Potassium channel subfamily K member 5"/>
    <property type="match status" value="1"/>
</dbReference>
<protein>
    <submittedName>
        <fullName evidence="17">Potassium channel subfamily K member 5</fullName>
    </submittedName>
</protein>
<dbReference type="STRING" id="52670.A0A2I4B8Y1"/>
<evidence type="ECO:0000256" key="6">
    <source>
        <dbReference type="ARBA" id="ARBA00022826"/>
    </source>
</evidence>
<feature type="region of interest" description="Disordered" evidence="13">
    <location>
        <begin position="393"/>
        <end position="424"/>
    </location>
</feature>
<gene>
    <name evidence="17" type="primary">LOC106517724</name>
</gene>
<dbReference type="GO" id="GO:0030322">
    <property type="term" value="P:stabilization of membrane potential"/>
    <property type="evidence" value="ECO:0007669"/>
    <property type="project" value="TreeGrafter"/>
</dbReference>
<dbReference type="GeneID" id="106517724"/>
<proteinExistence type="inferred from homology"/>
<dbReference type="Pfam" id="PF07885">
    <property type="entry name" value="Ion_trans_2"/>
    <property type="match status" value="2"/>
</dbReference>
<keyword evidence="16" id="KW-1185">Reference proteome</keyword>
<keyword evidence="11 12" id="KW-0407">Ion channel</keyword>
<feature type="transmembrane region" description="Helical" evidence="14">
    <location>
        <begin position="6"/>
        <end position="26"/>
    </location>
</feature>
<evidence type="ECO:0000256" key="13">
    <source>
        <dbReference type="SAM" id="MobiDB-lite"/>
    </source>
</evidence>
<evidence type="ECO:0000256" key="1">
    <source>
        <dbReference type="ARBA" id="ARBA00004141"/>
    </source>
</evidence>
<dbReference type="GO" id="GO:0015271">
    <property type="term" value="F:outward rectifier potassium channel activity"/>
    <property type="evidence" value="ECO:0007669"/>
    <property type="project" value="TreeGrafter"/>
</dbReference>
<feature type="transmembrane region" description="Helical" evidence="14">
    <location>
        <begin position="158"/>
        <end position="185"/>
    </location>
</feature>
<keyword evidence="9 12" id="KW-0406">Ion transport</keyword>
<evidence type="ECO:0000256" key="7">
    <source>
        <dbReference type="ARBA" id="ARBA00022958"/>
    </source>
</evidence>
<dbReference type="InParanoid" id="A0A2I4B8Y1"/>
<keyword evidence="4" id="KW-0633">Potassium transport</keyword>
<keyword evidence="6" id="KW-0631">Potassium channel</keyword>
<evidence type="ECO:0000256" key="12">
    <source>
        <dbReference type="RuleBase" id="RU003857"/>
    </source>
</evidence>
<evidence type="ECO:0000259" key="15">
    <source>
        <dbReference type="Pfam" id="PF07885"/>
    </source>
</evidence>
<dbReference type="KEGG" id="alim:106517724"/>
<dbReference type="Proteomes" id="UP000192220">
    <property type="component" value="Unplaced"/>
</dbReference>
<evidence type="ECO:0000256" key="8">
    <source>
        <dbReference type="ARBA" id="ARBA00022989"/>
    </source>
</evidence>
<keyword evidence="3 12" id="KW-0813">Transport</keyword>
<feature type="domain" description="Potassium channel" evidence="15">
    <location>
        <begin position="172"/>
        <end position="246"/>
    </location>
</feature>
<evidence type="ECO:0000256" key="9">
    <source>
        <dbReference type="ARBA" id="ARBA00023065"/>
    </source>
</evidence>
<dbReference type="PRINTS" id="PR01333">
    <property type="entry name" value="2POREKCHANEL"/>
</dbReference>
<evidence type="ECO:0000256" key="11">
    <source>
        <dbReference type="ARBA" id="ARBA00023303"/>
    </source>
</evidence>
<keyword evidence="5 12" id="KW-0812">Transmembrane</keyword>
<dbReference type="SUPFAM" id="SSF81324">
    <property type="entry name" value="Voltage-gated potassium channels"/>
    <property type="match status" value="2"/>
</dbReference>
<evidence type="ECO:0000256" key="4">
    <source>
        <dbReference type="ARBA" id="ARBA00022538"/>
    </source>
</evidence>
<dbReference type="OrthoDB" id="297496at2759"/>
<feature type="transmembrane region" description="Helical" evidence="14">
    <location>
        <begin position="229"/>
        <end position="250"/>
    </location>
</feature>
<keyword evidence="10 14" id="KW-0472">Membrane</keyword>
<reference evidence="17" key="1">
    <citation type="submission" date="2025-08" db="UniProtKB">
        <authorList>
            <consortium name="RefSeq"/>
        </authorList>
    </citation>
    <scope>IDENTIFICATION</scope>
</reference>
<dbReference type="AlphaFoldDB" id="A0A2I4B8Y1"/>
<dbReference type="RefSeq" id="XP_013864168.1">
    <property type="nucleotide sequence ID" value="XM_014008714.1"/>
</dbReference>